<dbReference type="Proteomes" id="UP001271007">
    <property type="component" value="Unassembled WGS sequence"/>
</dbReference>
<name>A0AAJ0DQC7_9PEZI</name>
<feature type="region of interest" description="Disordered" evidence="1">
    <location>
        <begin position="67"/>
        <end position="93"/>
    </location>
</feature>
<evidence type="ECO:0000313" key="2">
    <source>
        <dbReference type="EMBL" id="KAK3054654.1"/>
    </source>
</evidence>
<dbReference type="EMBL" id="JAWDJX010000011">
    <property type="protein sequence ID" value="KAK3054654.1"/>
    <property type="molecule type" value="Genomic_DNA"/>
</dbReference>
<evidence type="ECO:0000313" key="3">
    <source>
        <dbReference type="Proteomes" id="UP001271007"/>
    </source>
</evidence>
<accession>A0AAJ0DQC7</accession>
<reference evidence="2" key="1">
    <citation type="submission" date="2023-04" db="EMBL/GenBank/DDBJ databases">
        <title>Black Yeasts Isolated from many extreme environments.</title>
        <authorList>
            <person name="Coleine C."/>
            <person name="Stajich J.E."/>
            <person name="Selbmann L."/>
        </authorList>
    </citation>
    <scope>NUCLEOTIDE SEQUENCE</scope>
    <source>
        <strain evidence="2">CCFEE 5312</strain>
    </source>
</reference>
<proteinExistence type="predicted"/>
<evidence type="ECO:0000256" key="1">
    <source>
        <dbReference type="SAM" id="MobiDB-lite"/>
    </source>
</evidence>
<feature type="region of interest" description="Disordered" evidence="1">
    <location>
        <begin position="32"/>
        <end position="53"/>
    </location>
</feature>
<comment type="caution">
    <text evidence="2">The sequence shown here is derived from an EMBL/GenBank/DDBJ whole genome shotgun (WGS) entry which is preliminary data.</text>
</comment>
<gene>
    <name evidence="2" type="ORF">LTR09_004383</name>
</gene>
<dbReference type="AlphaFoldDB" id="A0AAJ0DQC7"/>
<keyword evidence="3" id="KW-1185">Reference proteome</keyword>
<sequence>MESNLKFFVCVLVAWWLLILYLGCTINIPEFEERWQPPPPEDDTTEDGAGTNADKTTTATVLKSALRSSQTLNKSTGKKVSFSQPAGKEDEMNGKMYRRSYELKQSLYARMFEEAVSWSSVTEESGPANAFAFKDFRATIEEPEVKRCSKAKEASPRMTESIGPAEEFKFVGW</sequence>
<protein>
    <submittedName>
        <fullName evidence="2">Uncharacterized protein</fullName>
    </submittedName>
</protein>
<organism evidence="2 3">
    <name type="scientific">Extremus antarcticus</name>
    <dbReference type="NCBI Taxonomy" id="702011"/>
    <lineage>
        <taxon>Eukaryota</taxon>
        <taxon>Fungi</taxon>
        <taxon>Dikarya</taxon>
        <taxon>Ascomycota</taxon>
        <taxon>Pezizomycotina</taxon>
        <taxon>Dothideomycetes</taxon>
        <taxon>Dothideomycetidae</taxon>
        <taxon>Mycosphaerellales</taxon>
        <taxon>Extremaceae</taxon>
        <taxon>Extremus</taxon>
    </lineage>
</organism>